<dbReference type="Gene3D" id="3.40.50.10190">
    <property type="entry name" value="BRCT domain"/>
    <property type="match status" value="1"/>
</dbReference>
<dbReference type="SUPFAM" id="SSF142921">
    <property type="entry name" value="WGR domain-like"/>
    <property type="match status" value="1"/>
</dbReference>
<dbReference type="Proteomes" id="UP000016933">
    <property type="component" value="Unassembled WGS sequence"/>
</dbReference>
<feature type="compositionally biased region" description="Basic and acidic residues" evidence="2">
    <location>
        <begin position="357"/>
        <end position="371"/>
    </location>
</feature>
<reference evidence="5 6" key="2">
    <citation type="journal article" date="2012" name="PLoS Pathog.">
        <title>Diverse lifestyles and strategies of plant pathogenesis encoded in the genomes of eighteen Dothideomycetes fungi.</title>
        <authorList>
            <person name="Ohm R.A."/>
            <person name="Feau N."/>
            <person name="Henrissat B."/>
            <person name="Schoch C.L."/>
            <person name="Horwitz B.A."/>
            <person name="Barry K.W."/>
            <person name="Condon B.J."/>
            <person name="Copeland A.C."/>
            <person name="Dhillon B."/>
            <person name="Glaser F."/>
            <person name="Hesse C.N."/>
            <person name="Kosti I."/>
            <person name="LaButti K."/>
            <person name="Lindquist E.A."/>
            <person name="Lucas S."/>
            <person name="Salamov A.A."/>
            <person name="Bradshaw R.E."/>
            <person name="Ciuffetti L."/>
            <person name="Hamelin R.C."/>
            <person name="Kema G.H.J."/>
            <person name="Lawrence C."/>
            <person name="Scott J.A."/>
            <person name="Spatafora J.W."/>
            <person name="Turgeon B.G."/>
            <person name="de Wit P.J.G.M."/>
            <person name="Zhong S."/>
            <person name="Goodwin S.B."/>
            <person name="Grigoriev I.V."/>
        </authorList>
    </citation>
    <scope>NUCLEOTIDE SEQUENCE [LARGE SCALE GENOMIC DNA]</scope>
    <source>
        <strain evidence="6">NZE10 / CBS 128990</strain>
    </source>
</reference>
<evidence type="ECO:0000313" key="6">
    <source>
        <dbReference type="Proteomes" id="UP000016933"/>
    </source>
</evidence>
<dbReference type="InterPro" id="IPR001357">
    <property type="entry name" value="BRCT_dom"/>
</dbReference>
<dbReference type="PROSITE" id="PS50172">
    <property type="entry name" value="BRCT"/>
    <property type="match status" value="1"/>
</dbReference>
<dbReference type="eggNOG" id="ENOG502QQZ5">
    <property type="taxonomic scope" value="Eukaryota"/>
</dbReference>
<dbReference type="InterPro" id="IPR008893">
    <property type="entry name" value="WGR_domain"/>
</dbReference>
<feature type="domain" description="WGR" evidence="4">
    <location>
        <begin position="210"/>
        <end position="312"/>
    </location>
</feature>
<feature type="region of interest" description="Disordered" evidence="2">
    <location>
        <begin position="340"/>
        <end position="401"/>
    </location>
</feature>
<reference evidence="6" key="1">
    <citation type="journal article" date="2012" name="PLoS Genet.">
        <title>The genomes of the fungal plant pathogens Cladosporium fulvum and Dothistroma septosporum reveal adaptation to different hosts and lifestyles but also signatures of common ancestry.</title>
        <authorList>
            <person name="de Wit P.J.G.M."/>
            <person name="van der Burgt A."/>
            <person name="Oekmen B."/>
            <person name="Stergiopoulos I."/>
            <person name="Abd-Elsalam K.A."/>
            <person name="Aerts A.L."/>
            <person name="Bahkali A.H."/>
            <person name="Beenen H.G."/>
            <person name="Chettri P."/>
            <person name="Cox M.P."/>
            <person name="Datema E."/>
            <person name="de Vries R.P."/>
            <person name="Dhillon B."/>
            <person name="Ganley A.R."/>
            <person name="Griffiths S.A."/>
            <person name="Guo Y."/>
            <person name="Hamelin R.C."/>
            <person name="Henrissat B."/>
            <person name="Kabir M.S."/>
            <person name="Jashni M.K."/>
            <person name="Kema G."/>
            <person name="Klaubauf S."/>
            <person name="Lapidus A."/>
            <person name="Levasseur A."/>
            <person name="Lindquist E."/>
            <person name="Mehrabi R."/>
            <person name="Ohm R.A."/>
            <person name="Owen T.J."/>
            <person name="Salamov A."/>
            <person name="Schwelm A."/>
            <person name="Schijlen E."/>
            <person name="Sun H."/>
            <person name="van den Burg H.A."/>
            <person name="van Ham R.C.H.J."/>
            <person name="Zhang S."/>
            <person name="Goodwin S.B."/>
            <person name="Grigoriev I.V."/>
            <person name="Collemare J."/>
            <person name="Bradshaw R.E."/>
        </authorList>
    </citation>
    <scope>NUCLEOTIDE SEQUENCE [LARGE SCALE GENOMIC DNA]</scope>
    <source>
        <strain evidence="6">NZE10 / CBS 128990</strain>
    </source>
</reference>
<dbReference type="InterPro" id="IPR036930">
    <property type="entry name" value="WGR_dom_sf"/>
</dbReference>
<organism evidence="5 6">
    <name type="scientific">Dothistroma septosporum (strain NZE10 / CBS 128990)</name>
    <name type="common">Red band needle blight fungus</name>
    <name type="synonym">Mycosphaerella pini</name>
    <dbReference type="NCBI Taxonomy" id="675120"/>
    <lineage>
        <taxon>Eukaryota</taxon>
        <taxon>Fungi</taxon>
        <taxon>Dikarya</taxon>
        <taxon>Ascomycota</taxon>
        <taxon>Pezizomycotina</taxon>
        <taxon>Dothideomycetes</taxon>
        <taxon>Dothideomycetidae</taxon>
        <taxon>Mycosphaerellales</taxon>
        <taxon>Mycosphaerellaceae</taxon>
        <taxon>Dothistroma</taxon>
    </lineage>
</organism>
<dbReference type="PROSITE" id="PS51977">
    <property type="entry name" value="WGR"/>
    <property type="match status" value="1"/>
</dbReference>
<name>N1Q0K8_DOTSN</name>
<dbReference type="OMA" id="SENHHVY"/>
<keyword evidence="1" id="KW-0175">Coiled coil</keyword>
<dbReference type="SUPFAM" id="SSF52113">
    <property type="entry name" value="BRCT domain"/>
    <property type="match status" value="1"/>
</dbReference>
<dbReference type="STRING" id="675120.N1Q0K8"/>
<evidence type="ECO:0000259" key="4">
    <source>
        <dbReference type="PROSITE" id="PS51977"/>
    </source>
</evidence>
<dbReference type="AlphaFoldDB" id="N1Q0K8"/>
<evidence type="ECO:0000256" key="1">
    <source>
        <dbReference type="SAM" id="Coils"/>
    </source>
</evidence>
<protein>
    <submittedName>
        <fullName evidence="5">Uncharacterized protein</fullName>
    </submittedName>
</protein>
<dbReference type="EMBL" id="KB446535">
    <property type="protein sequence ID" value="EME48813.1"/>
    <property type="molecule type" value="Genomic_DNA"/>
</dbReference>
<feature type="compositionally biased region" description="Pro residues" evidence="2">
    <location>
        <begin position="628"/>
        <end position="641"/>
    </location>
</feature>
<sequence>MPHSALKKLHIVAIGQWKSDWPQSKVKNWVEEAGGGISFQPKITEDTTHVVIPEKVWKEQGEFIKTVLAAKADDDRDVHVVSYDWLSDSLMARSKKRESPYSFERIQRDLDEAARKAKKERVKIQKALEPRSASGLMAQVFTESTDKYVNDLEKARADRALTEAKRVREESKAEEKLINQKRREAIKLTHLAQVFRRGVSKARNELLSENHHVYMDQSGFFYDVLITKIHFKTNQNQRHALTIYESHLEPHTYAFNCQYSGSNIEAQNNIIATLGSNWPTAFRAFKKIFGEKTGGKWEDRVKDARERYDNEKRLDATPPAEQDFDKVFFVYHPPLYGSRGGDLHDPPLDVSPSAKPRRIEQVPDARERAGSEENEDDMAYMSGANGHGATTPPPETSPEQPVLADTTNRILGDDAFQQLITDHGSMRDGLDFMDGAFDEPFGFGDTTFEEAMRNEVGTGQDFVSETQTQPSSQLPDTQGLNHTQSFSQCQFQDTQDFDQIQPGPQVQDTQVLGITQPQDNLDSGRTQIAEQAHVELMEYVCEEQAKQNQHSAADRELFGEESPTAHTLAGGDEAVGDKVPEPEASVLGKRKGSPDAAANVEDPSPKAAGGRPGGVKSEEPPQIGQEYPPSPKPSTEPTRAP</sequence>
<feature type="region of interest" description="Disordered" evidence="2">
    <location>
        <begin position="561"/>
        <end position="641"/>
    </location>
</feature>
<accession>N1Q0K8</accession>
<evidence type="ECO:0000259" key="3">
    <source>
        <dbReference type="PROSITE" id="PS50172"/>
    </source>
</evidence>
<evidence type="ECO:0000313" key="5">
    <source>
        <dbReference type="EMBL" id="EME48813.1"/>
    </source>
</evidence>
<evidence type="ECO:0000256" key="2">
    <source>
        <dbReference type="SAM" id="MobiDB-lite"/>
    </source>
</evidence>
<proteinExistence type="predicted"/>
<feature type="domain" description="BRCT" evidence="3">
    <location>
        <begin position="1"/>
        <end position="103"/>
    </location>
</feature>
<dbReference type="OrthoDB" id="342264at2759"/>
<gene>
    <name evidence="5" type="ORF">DOTSEDRAFT_40097</name>
</gene>
<dbReference type="InterPro" id="IPR036420">
    <property type="entry name" value="BRCT_dom_sf"/>
</dbReference>
<feature type="coiled-coil region" evidence="1">
    <location>
        <begin position="150"/>
        <end position="184"/>
    </location>
</feature>
<keyword evidence="6" id="KW-1185">Reference proteome</keyword>
<dbReference type="HOGENOM" id="CLU_427002_0_0_1"/>